<dbReference type="KEGG" id="hmi:soil367_07685"/>
<sequence length="137" mass="15963">MTAFQLASRLAADTEVIAHWPLSEVLLMNDRQYPWLILVPRREGVLELYELSREDRLQWLEESTRLGRWLMDEFGGDKLNIAALGNQVSQLHIHHIVRYRDDPAWPGPVWGKLPAEPYSHSQLVAVQERLKPLKNLF</sequence>
<protein>
    <submittedName>
        <fullName evidence="3">HIT domain-containing protein</fullName>
    </submittedName>
</protein>
<gene>
    <name evidence="3" type="ORF">soil367_07685</name>
</gene>
<dbReference type="InterPro" id="IPR036265">
    <property type="entry name" value="HIT-like_sf"/>
</dbReference>
<evidence type="ECO:0000313" key="3">
    <source>
        <dbReference type="EMBL" id="QCF25811.1"/>
    </source>
</evidence>
<accession>A0A4P7XFS1</accession>
<dbReference type="RefSeq" id="WP_136548476.1">
    <property type="nucleotide sequence ID" value="NZ_CP031093.1"/>
</dbReference>
<reference evidence="3 4" key="1">
    <citation type="submission" date="2018-07" db="EMBL/GenBank/DDBJ databases">
        <title>Marsedoiliclastica nanhaica gen. nov. sp. nov., a novel marine hydrocarbonoclastic bacterium isolated from an in-situ enriched hydrocarbon-degrading consortium in deep-sea sediment.</title>
        <authorList>
            <person name="Dong C."/>
            <person name="Ma T."/>
            <person name="Liu R."/>
            <person name="Shao Z."/>
        </authorList>
    </citation>
    <scope>NUCLEOTIDE SEQUENCE [LARGE SCALE GENOMIC DNA]</scope>
    <source>
        <strain evidence="4">soil36-7</strain>
    </source>
</reference>
<dbReference type="Proteomes" id="UP000298049">
    <property type="component" value="Chromosome"/>
</dbReference>
<evidence type="ECO:0000256" key="1">
    <source>
        <dbReference type="PROSITE-ProRule" id="PRU00464"/>
    </source>
</evidence>
<dbReference type="AlphaFoldDB" id="A0A4P7XFS1"/>
<dbReference type="InterPro" id="IPR026026">
    <property type="entry name" value="HIT_Hint"/>
</dbReference>
<dbReference type="GO" id="GO:0003824">
    <property type="term" value="F:catalytic activity"/>
    <property type="evidence" value="ECO:0007669"/>
    <property type="project" value="InterPro"/>
</dbReference>
<dbReference type="Gene3D" id="3.30.428.10">
    <property type="entry name" value="HIT-like"/>
    <property type="match status" value="1"/>
</dbReference>
<comment type="caution">
    <text evidence="1">Lacks conserved residue(s) required for the propagation of feature annotation.</text>
</comment>
<dbReference type="InterPro" id="IPR011146">
    <property type="entry name" value="HIT-like"/>
</dbReference>
<dbReference type="EMBL" id="CP031093">
    <property type="protein sequence ID" value="QCF25811.1"/>
    <property type="molecule type" value="Genomic_DNA"/>
</dbReference>
<dbReference type="Pfam" id="PF01230">
    <property type="entry name" value="HIT"/>
    <property type="match status" value="1"/>
</dbReference>
<evidence type="ECO:0000313" key="4">
    <source>
        <dbReference type="Proteomes" id="UP000298049"/>
    </source>
</evidence>
<organism evidence="3 4">
    <name type="scientific">Hydrocarboniclastica marina</name>
    <dbReference type="NCBI Taxonomy" id="2259620"/>
    <lineage>
        <taxon>Bacteria</taxon>
        <taxon>Pseudomonadati</taxon>
        <taxon>Pseudomonadota</taxon>
        <taxon>Gammaproteobacteria</taxon>
        <taxon>Alteromonadales</taxon>
        <taxon>Alteromonadaceae</taxon>
        <taxon>Hydrocarboniclastica</taxon>
    </lineage>
</organism>
<dbReference type="PROSITE" id="PS51084">
    <property type="entry name" value="HIT_2"/>
    <property type="match status" value="1"/>
</dbReference>
<dbReference type="PIRSF" id="PIRSF000714">
    <property type="entry name" value="HIT"/>
    <property type="match status" value="1"/>
</dbReference>
<proteinExistence type="predicted"/>
<name>A0A4P7XFS1_9ALTE</name>
<dbReference type="SUPFAM" id="SSF54197">
    <property type="entry name" value="HIT-like"/>
    <property type="match status" value="1"/>
</dbReference>
<feature type="domain" description="HIT" evidence="2">
    <location>
        <begin position="3"/>
        <end position="105"/>
    </location>
</feature>
<evidence type="ECO:0000259" key="2">
    <source>
        <dbReference type="PROSITE" id="PS51084"/>
    </source>
</evidence>
<keyword evidence="4" id="KW-1185">Reference proteome</keyword>
<dbReference type="OrthoDB" id="9799145at2"/>